<feature type="region of interest" description="Disordered" evidence="1">
    <location>
        <begin position="104"/>
        <end position="167"/>
    </location>
</feature>
<feature type="region of interest" description="Disordered" evidence="1">
    <location>
        <begin position="330"/>
        <end position="475"/>
    </location>
</feature>
<organism evidence="2">
    <name type="scientific">Dunaliella tertiolecta</name>
    <name type="common">Green alga</name>
    <dbReference type="NCBI Taxonomy" id="3047"/>
    <lineage>
        <taxon>Eukaryota</taxon>
        <taxon>Viridiplantae</taxon>
        <taxon>Chlorophyta</taxon>
        <taxon>core chlorophytes</taxon>
        <taxon>Chlorophyceae</taxon>
        <taxon>CS clade</taxon>
        <taxon>Chlamydomonadales</taxon>
        <taxon>Dunaliellaceae</taxon>
        <taxon>Dunaliella</taxon>
    </lineage>
</organism>
<feature type="compositionally biased region" description="Low complexity" evidence="1">
    <location>
        <begin position="330"/>
        <end position="349"/>
    </location>
</feature>
<feature type="compositionally biased region" description="Polar residues" evidence="1">
    <location>
        <begin position="145"/>
        <end position="167"/>
    </location>
</feature>
<feature type="compositionally biased region" description="Pro residues" evidence="1">
    <location>
        <begin position="410"/>
        <end position="422"/>
    </location>
</feature>
<feature type="compositionally biased region" description="Basic and acidic residues" evidence="1">
    <location>
        <begin position="379"/>
        <end position="401"/>
    </location>
</feature>
<feature type="region of interest" description="Disordered" evidence="1">
    <location>
        <begin position="502"/>
        <end position="530"/>
    </location>
</feature>
<dbReference type="EMBL" id="HBIP01026481">
    <property type="protein sequence ID" value="CAE0500919.1"/>
    <property type="molecule type" value="Transcribed_RNA"/>
</dbReference>
<evidence type="ECO:0000256" key="1">
    <source>
        <dbReference type="SAM" id="MobiDB-lite"/>
    </source>
</evidence>
<dbReference type="AlphaFoldDB" id="A0A7S3R3Q3"/>
<accession>A0A7S3R3Q3</accession>
<name>A0A7S3R3Q3_DUNTE</name>
<gene>
    <name evidence="2" type="ORF">DTER00134_LOCUS15992</name>
</gene>
<feature type="compositionally biased region" description="Polar residues" evidence="1">
    <location>
        <begin position="356"/>
        <end position="365"/>
    </location>
</feature>
<proteinExistence type="predicted"/>
<protein>
    <submittedName>
        <fullName evidence="2">Uncharacterized protein</fullName>
    </submittedName>
</protein>
<feature type="compositionally biased region" description="Low complexity" evidence="1">
    <location>
        <begin position="462"/>
        <end position="475"/>
    </location>
</feature>
<feature type="region of interest" description="Disordered" evidence="1">
    <location>
        <begin position="200"/>
        <end position="225"/>
    </location>
</feature>
<reference evidence="2" key="1">
    <citation type="submission" date="2021-01" db="EMBL/GenBank/DDBJ databases">
        <authorList>
            <person name="Corre E."/>
            <person name="Pelletier E."/>
            <person name="Niang G."/>
            <person name="Scheremetjew M."/>
            <person name="Finn R."/>
            <person name="Kale V."/>
            <person name="Holt S."/>
            <person name="Cochrane G."/>
            <person name="Meng A."/>
            <person name="Brown T."/>
            <person name="Cohen L."/>
        </authorList>
    </citation>
    <scope>NUCLEOTIDE SEQUENCE</scope>
    <source>
        <strain evidence="2">CCMP1320</strain>
    </source>
</reference>
<feature type="compositionally biased region" description="Basic and acidic residues" evidence="1">
    <location>
        <begin position="215"/>
        <end position="225"/>
    </location>
</feature>
<sequence>MTKKGGSAKKGQALSLHDFITNTPGALPLSACLPSRHGEVSKIESLAPKFGELSFGRDHPPPYGASFEHHHPYAPRYSSPYSNPYRDSYPFEYGAPSRADLHGYGYTYVPPPPPPPPRRQPLPTHEGSYGSNSGVAIDSMAGSGHVNSTYGSPSASRFNNSLHSTEVNSNGVHAQGFEVGSPGGSLVPGAVRLLRRQEGQTHAAGEVMQQQQQRAHAEQRHQQQECEEKQLQQRAREVEEELLASHEERAAAAEAAETAALAAAAAAKAEAAAATAAVTEVPLLVPLPQQAAQQAARQEAAAVKNEYAERMAAQALARMAARSALHSSSLTTTTAATPHAATASTSSSAGGKTGEHASQAQPLSSSGGGGVEPLLPGARAKEAEEEGPHSVRLQRALEDRQQQQQQPQPSAQPQPQPQPPAQRPRLHLLPRSKPLDVAEPPPASASSIFGGARPRDEKLHPTTGSGSVGSGPTTATSLANVQLHSLSASFCGRSRGGSVASFDGGSSKGGGQADTWQTVGSRGKSRADSLSTANCDDLDPFFSAPIPPPRSLAFGGGSSYGDNSNSCLLEDDGNGLWGKRGLPLRNNTLF</sequence>
<evidence type="ECO:0000313" key="2">
    <source>
        <dbReference type="EMBL" id="CAE0500919.1"/>
    </source>
</evidence>
<feature type="compositionally biased region" description="Pro residues" evidence="1">
    <location>
        <begin position="109"/>
        <end position="120"/>
    </location>
</feature>